<protein>
    <submittedName>
        <fullName evidence="1">Uncharacterized protein</fullName>
    </submittedName>
</protein>
<gene>
    <name evidence="1" type="ORF">BCS93_11175</name>
</gene>
<sequence length="65" mass="7880">MRIRHKPLSEMDAQEYLNFLRQQYTELSNTLRNDQSLTREEMDSISKRMANLSDQMDRHENANDY</sequence>
<dbReference type="Proteomes" id="UP000235611">
    <property type="component" value="Unassembled WGS sequence"/>
</dbReference>
<proteinExistence type="predicted"/>
<evidence type="ECO:0000313" key="1">
    <source>
        <dbReference type="EMBL" id="PMP10229.1"/>
    </source>
</evidence>
<dbReference type="EMBL" id="MDBO01000075">
    <property type="protein sequence ID" value="PMP10229.1"/>
    <property type="molecule type" value="Genomic_DNA"/>
</dbReference>
<evidence type="ECO:0000313" key="2">
    <source>
        <dbReference type="Proteomes" id="UP000235611"/>
    </source>
</evidence>
<comment type="caution">
    <text evidence="1">The sequence shown here is derived from an EMBL/GenBank/DDBJ whole genome shotgun (WGS) entry which is preliminary data.</text>
</comment>
<accession>A0AAP8MVI7</accession>
<reference evidence="2" key="1">
    <citation type="submission" date="2016-07" db="EMBL/GenBank/DDBJ databases">
        <title>Nontailed viruses are major unrecognized killers of bacteria in the ocean.</title>
        <authorList>
            <person name="Kauffman K."/>
            <person name="Hussain F."/>
            <person name="Yang J."/>
            <person name="Arevalo P."/>
            <person name="Brown J."/>
            <person name="Cutler M."/>
            <person name="Kelly L."/>
            <person name="Polz M.F."/>
        </authorList>
    </citation>
    <scope>NUCLEOTIDE SEQUENCE [LARGE SCALE GENOMIC DNA]</scope>
    <source>
        <strain evidence="2">10N.222.49.A5</strain>
    </source>
</reference>
<organism evidence="1 2">
    <name type="scientific">Vibrio breoganii</name>
    <dbReference type="NCBI Taxonomy" id="553239"/>
    <lineage>
        <taxon>Bacteria</taxon>
        <taxon>Pseudomonadati</taxon>
        <taxon>Pseudomonadota</taxon>
        <taxon>Gammaproteobacteria</taxon>
        <taxon>Vibrionales</taxon>
        <taxon>Vibrionaceae</taxon>
        <taxon>Vibrio</taxon>
    </lineage>
</organism>
<dbReference type="AlphaFoldDB" id="A0AAP8MVI7"/>
<dbReference type="RefSeq" id="WP_102477785.1">
    <property type="nucleotide sequence ID" value="NZ_MDBO01000075.1"/>
</dbReference>
<name>A0AAP8MVI7_9VIBR</name>